<comment type="similarity">
    <text evidence="1">Belongs to the glycosyltransferase 2 family.</text>
</comment>
<organism evidence="5 6">
    <name type="scientific">Dietzia natronolimnaea</name>
    <dbReference type="NCBI Taxonomy" id="161920"/>
    <lineage>
        <taxon>Bacteria</taxon>
        <taxon>Bacillati</taxon>
        <taxon>Actinomycetota</taxon>
        <taxon>Actinomycetes</taxon>
        <taxon>Mycobacteriales</taxon>
        <taxon>Dietziaceae</taxon>
        <taxon>Dietzia</taxon>
    </lineage>
</organism>
<dbReference type="InterPro" id="IPR029044">
    <property type="entry name" value="Nucleotide-diphossugar_trans"/>
</dbReference>
<comment type="caution">
    <text evidence="5">The sequence shown here is derived from an EMBL/GenBank/DDBJ whole genome shotgun (WGS) entry which is preliminary data.</text>
</comment>
<evidence type="ECO:0000256" key="3">
    <source>
        <dbReference type="ARBA" id="ARBA00022679"/>
    </source>
</evidence>
<dbReference type="Gene3D" id="3.90.550.10">
    <property type="entry name" value="Spore Coat Polysaccharide Biosynthesis Protein SpsA, Chain A"/>
    <property type="match status" value="1"/>
</dbReference>
<dbReference type="InterPro" id="IPR050834">
    <property type="entry name" value="Glycosyltransf_2"/>
</dbReference>
<keyword evidence="2" id="KW-0328">Glycosyltransferase</keyword>
<feature type="domain" description="Glycosyltransferase 2-like" evidence="4">
    <location>
        <begin position="8"/>
        <end position="150"/>
    </location>
</feature>
<evidence type="ECO:0000259" key="4">
    <source>
        <dbReference type="Pfam" id="PF00535"/>
    </source>
</evidence>
<protein>
    <submittedName>
        <fullName evidence="5">Glycosyltransferase</fullName>
    </submittedName>
</protein>
<gene>
    <name evidence="5" type="ORF">CEY15_12065</name>
</gene>
<dbReference type="PANTHER" id="PTHR43685">
    <property type="entry name" value="GLYCOSYLTRANSFERASE"/>
    <property type="match status" value="1"/>
</dbReference>
<evidence type="ECO:0000256" key="2">
    <source>
        <dbReference type="ARBA" id="ARBA00022676"/>
    </source>
</evidence>
<keyword evidence="6" id="KW-1185">Reference proteome</keyword>
<dbReference type="PANTHER" id="PTHR43685:SF5">
    <property type="entry name" value="GLYCOSYLTRANSFERASE EPSE-RELATED"/>
    <property type="match status" value="1"/>
</dbReference>
<evidence type="ECO:0000313" key="6">
    <source>
        <dbReference type="Proteomes" id="UP000218810"/>
    </source>
</evidence>
<proteinExistence type="inferred from homology"/>
<evidence type="ECO:0000313" key="5">
    <source>
        <dbReference type="EMBL" id="PAY22821.1"/>
    </source>
</evidence>
<keyword evidence="3 5" id="KW-0808">Transferase</keyword>
<dbReference type="EMBL" id="NTGA01000020">
    <property type="protein sequence ID" value="PAY22821.1"/>
    <property type="molecule type" value="Genomic_DNA"/>
</dbReference>
<dbReference type="Pfam" id="PF00535">
    <property type="entry name" value="Glycos_transf_2"/>
    <property type="match status" value="1"/>
</dbReference>
<sequence>MRDPELTVLLTVYHAIEPAHLGAALDSVRAQTVQPAEVIVVEDGPLSPELTQVLDSTTGLRRFALPENSGAAAASQRGLDEVRTSWVARQDADDISLPDRFERQLDAARALGVDVLGSAMLEFDDDPEHPTALRALPTEHEDIARYARINNPVNNPSLLARTEAIRAVGGYRTVPYQEDYDLMIRLIGAGYRLHNLPEPLVRFRVTPAQFGRRRSRQLTASEWTIQRTLLDAGMISRPRAVANYLARNAYRRLPAPAMNAAYRRLFHR</sequence>
<dbReference type="OrthoDB" id="7665907at2"/>
<dbReference type="SUPFAM" id="SSF53448">
    <property type="entry name" value="Nucleotide-diphospho-sugar transferases"/>
    <property type="match status" value="1"/>
</dbReference>
<dbReference type="Proteomes" id="UP000218810">
    <property type="component" value="Unassembled WGS sequence"/>
</dbReference>
<accession>A0A2A2WNR7</accession>
<reference evidence="6" key="1">
    <citation type="submission" date="2017-09" db="EMBL/GenBank/DDBJ databases">
        <authorList>
            <person name="Zhang Y."/>
            <person name="Huang X."/>
            <person name="Liu J."/>
            <person name="Lu L."/>
            <person name="Peng K."/>
        </authorList>
    </citation>
    <scope>NUCLEOTIDE SEQUENCE [LARGE SCALE GENOMIC DNA]</scope>
    <source>
        <strain evidence="6">S-XJ-1</strain>
    </source>
</reference>
<evidence type="ECO:0000256" key="1">
    <source>
        <dbReference type="ARBA" id="ARBA00006739"/>
    </source>
</evidence>
<dbReference type="AlphaFoldDB" id="A0A2A2WNR7"/>
<dbReference type="GO" id="GO:0016757">
    <property type="term" value="F:glycosyltransferase activity"/>
    <property type="evidence" value="ECO:0007669"/>
    <property type="project" value="UniProtKB-KW"/>
</dbReference>
<dbReference type="RefSeq" id="WP_095718646.1">
    <property type="nucleotide sequence ID" value="NZ_NTGA01000020.1"/>
</dbReference>
<name>A0A2A2WNR7_9ACTN</name>
<dbReference type="InterPro" id="IPR001173">
    <property type="entry name" value="Glyco_trans_2-like"/>
</dbReference>